<dbReference type="EMBL" id="FOPU01000007">
    <property type="protein sequence ID" value="SFH33367.1"/>
    <property type="molecule type" value="Genomic_DNA"/>
</dbReference>
<dbReference type="CDD" id="cd07377">
    <property type="entry name" value="WHTH_GntR"/>
    <property type="match status" value="1"/>
</dbReference>
<organism evidence="5 6">
    <name type="scientific">Paracoccus aminovorans</name>
    <dbReference type="NCBI Taxonomy" id="34004"/>
    <lineage>
        <taxon>Bacteria</taxon>
        <taxon>Pseudomonadati</taxon>
        <taxon>Pseudomonadota</taxon>
        <taxon>Alphaproteobacteria</taxon>
        <taxon>Rhodobacterales</taxon>
        <taxon>Paracoccaceae</taxon>
        <taxon>Paracoccus</taxon>
    </lineage>
</organism>
<dbReference type="PANTHER" id="PTHR43537">
    <property type="entry name" value="TRANSCRIPTIONAL REGULATOR, GNTR FAMILY"/>
    <property type="match status" value="1"/>
</dbReference>
<dbReference type="Pfam" id="PF00392">
    <property type="entry name" value="GntR"/>
    <property type="match status" value="1"/>
</dbReference>
<evidence type="ECO:0000256" key="2">
    <source>
        <dbReference type="ARBA" id="ARBA00023125"/>
    </source>
</evidence>
<dbReference type="InterPro" id="IPR011711">
    <property type="entry name" value="GntR_C"/>
</dbReference>
<feature type="domain" description="HTH gntR-type" evidence="4">
    <location>
        <begin position="17"/>
        <end position="85"/>
    </location>
</feature>
<dbReference type="STRING" id="34004.SAMN04488021_10770"/>
<dbReference type="Gene3D" id="1.20.120.530">
    <property type="entry name" value="GntR ligand-binding domain-like"/>
    <property type="match status" value="1"/>
</dbReference>
<dbReference type="RefSeq" id="WP_074966673.1">
    <property type="nucleotide sequence ID" value="NZ_CBCRYP010000051.1"/>
</dbReference>
<sequence>MNNVADWLTDESPVSRRNAAETVFEDLRGAILAGQLPVGTRLPSEAKLAERYGVSRPIIREAMRSLQTLGLTRSRSGSGSFVISDRQSPELAYGQYSARELIEARPFIEIPAAGWAALRRSPGQMARLMQLCDSMERQEDALKWVRLDSDFHCLIAEAAHNGVFGRIVTDSRDALIRQSELVNLVADRRVTSNHEHRRIAEAIRAGSEEAARAAMRDHLDEVEQAMGRIIGQPPVRR</sequence>
<evidence type="ECO:0000313" key="5">
    <source>
        <dbReference type="EMBL" id="SFH33367.1"/>
    </source>
</evidence>
<dbReference type="PRINTS" id="PR00035">
    <property type="entry name" value="HTHGNTR"/>
</dbReference>
<protein>
    <submittedName>
        <fullName evidence="5">DNA-binding transcriptional regulator, FadR family</fullName>
    </submittedName>
</protein>
<dbReference type="InterPro" id="IPR036390">
    <property type="entry name" value="WH_DNA-bd_sf"/>
</dbReference>
<dbReference type="OrthoDB" id="9028214at2"/>
<dbReference type="Gene3D" id="1.10.10.10">
    <property type="entry name" value="Winged helix-like DNA-binding domain superfamily/Winged helix DNA-binding domain"/>
    <property type="match status" value="1"/>
</dbReference>
<dbReference type="InterPro" id="IPR008920">
    <property type="entry name" value="TF_FadR/GntR_C"/>
</dbReference>
<dbReference type="Pfam" id="PF07729">
    <property type="entry name" value="FCD"/>
    <property type="match status" value="1"/>
</dbReference>
<dbReference type="AlphaFoldDB" id="A0A1I2Z670"/>
<dbReference type="Proteomes" id="UP000183635">
    <property type="component" value="Unassembled WGS sequence"/>
</dbReference>
<keyword evidence="3" id="KW-0804">Transcription</keyword>
<dbReference type="GO" id="GO:0003677">
    <property type="term" value="F:DNA binding"/>
    <property type="evidence" value="ECO:0007669"/>
    <property type="project" value="UniProtKB-KW"/>
</dbReference>
<name>A0A1I2Z670_9RHOB</name>
<proteinExistence type="predicted"/>
<evidence type="ECO:0000256" key="3">
    <source>
        <dbReference type="ARBA" id="ARBA00023163"/>
    </source>
</evidence>
<dbReference type="SUPFAM" id="SSF46785">
    <property type="entry name" value="Winged helix' DNA-binding domain"/>
    <property type="match status" value="1"/>
</dbReference>
<gene>
    <name evidence="5" type="ORF">SAMN04488021_10770</name>
</gene>
<reference evidence="5 6" key="1">
    <citation type="submission" date="2016-10" db="EMBL/GenBank/DDBJ databases">
        <authorList>
            <person name="de Groot N.N."/>
        </authorList>
    </citation>
    <scope>NUCLEOTIDE SEQUENCE [LARGE SCALE GENOMIC DNA]</scope>
    <source>
        <strain evidence="5 6">DSM 8537</strain>
    </source>
</reference>
<dbReference type="InterPro" id="IPR000524">
    <property type="entry name" value="Tscrpt_reg_HTH_GntR"/>
</dbReference>
<keyword evidence="2 5" id="KW-0238">DNA-binding</keyword>
<accession>A0A1I2Z670</accession>
<dbReference type="InterPro" id="IPR036388">
    <property type="entry name" value="WH-like_DNA-bd_sf"/>
</dbReference>
<keyword evidence="6" id="KW-1185">Reference proteome</keyword>
<dbReference type="PANTHER" id="PTHR43537:SF24">
    <property type="entry name" value="GLUCONATE OPERON TRANSCRIPTIONAL REPRESSOR"/>
    <property type="match status" value="1"/>
</dbReference>
<keyword evidence="1" id="KW-0805">Transcription regulation</keyword>
<evidence type="ECO:0000256" key="1">
    <source>
        <dbReference type="ARBA" id="ARBA00023015"/>
    </source>
</evidence>
<dbReference type="SUPFAM" id="SSF48008">
    <property type="entry name" value="GntR ligand-binding domain-like"/>
    <property type="match status" value="1"/>
</dbReference>
<dbReference type="GO" id="GO:0003700">
    <property type="term" value="F:DNA-binding transcription factor activity"/>
    <property type="evidence" value="ECO:0007669"/>
    <property type="project" value="InterPro"/>
</dbReference>
<dbReference type="SMART" id="SM00895">
    <property type="entry name" value="FCD"/>
    <property type="match status" value="1"/>
</dbReference>
<dbReference type="SMART" id="SM00345">
    <property type="entry name" value="HTH_GNTR"/>
    <property type="match status" value="1"/>
</dbReference>
<dbReference type="PROSITE" id="PS50949">
    <property type="entry name" value="HTH_GNTR"/>
    <property type="match status" value="1"/>
</dbReference>
<evidence type="ECO:0000313" key="6">
    <source>
        <dbReference type="Proteomes" id="UP000183635"/>
    </source>
</evidence>
<evidence type="ECO:0000259" key="4">
    <source>
        <dbReference type="PROSITE" id="PS50949"/>
    </source>
</evidence>